<feature type="chain" id="PRO_5006622817" evidence="1">
    <location>
        <begin position="31"/>
        <end position="178"/>
    </location>
</feature>
<accession>A0A0S4JTK7</accession>
<gene>
    <name evidence="2" type="ORF">BSAL_43530</name>
</gene>
<keyword evidence="1" id="KW-0732">Signal</keyword>
<sequence length="178" mass="19263">MHSYMKMPNSNFSVRWVNLILTLSLQPTITLRNGSTIGTQVQNAFQDPAGAFVCHASSNLIQYDYSATSFLWIAAISSINLVIDISQGSSFSVKHRVDVVAPFRVAKSRIDANFTGASGLQIKVKENSSFVETALVTPQYPKSITWPSAGCALNQSIASSLSVSGLLRDCVQYPLLSA</sequence>
<feature type="signal peptide" evidence="1">
    <location>
        <begin position="1"/>
        <end position="30"/>
    </location>
</feature>
<dbReference type="Proteomes" id="UP000051952">
    <property type="component" value="Unassembled WGS sequence"/>
</dbReference>
<reference evidence="3" key="1">
    <citation type="submission" date="2015-09" db="EMBL/GenBank/DDBJ databases">
        <authorList>
            <consortium name="Pathogen Informatics"/>
        </authorList>
    </citation>
    <scope>NUCLEOTIDE SEQUENCE [LARGE SCALE GENOMIC DNA]</scope>
    <source>
        <strain evidence="3">Lake Konstanz</strain>
    </source>
</reference>
<protein>
    <submittedName>
        <fullName evidence="2">GPI-anchored surface protein, putative</fullName>
    </submittedName>
</protein>
<evidence type="ECO:0000256" key="1">
    <source>
        <dbReference type="SAM" id="SignalP"/>
    </source>
</evidence>
<evidence type="ECO:0000313" key="3">
    <source>
        <dbReference type="Proteomes" id="UP000051952"/>
    </source>
</evidence>
<dbReference type="AlphaFoldDB" id="A0A0S4JTK7"/>
<dbReference type="VEuPathDB" id="TriTrypDB:BSAL_43530"/>
<keyword evidence="3" id="KW-1185">Reference proteome</keyword>
<proteinExistence type="predicted"/>
<organism evidence="2 3">
    <name type="scientific">Bodo saltans</name>
    <name type="common">Flagellated protozoan</name>
    <dbReference type="NCBI Taxonomy" id="75058"/>
    <lineage>
        <taxon>Eukaryota</taxon>
        <taxon>Discoba</taxon>
        <taxon>Euglenozoa</taxon>
        <taxon>Kinetoplastea</taxon>
        <taxon>Metakinetoplastina</taxon>
        <taxon>Eubodonida</taxon>
        <taxon>Bodonidae</taxon>
        <taxon>Bodo</taxon>
    </lineage>
</organism>
<evidence type="ECO:0000313" key="2">
    <source>
        <dbReference type="EMBL" id="CUG93567.1"/>
    </source>
</evidence>
<name>A0A0S4JTK7_BODSA</name>
<dbReference type="EMBL" id="CYKH01002163">
    <property type="protein sequence ID" value="CUG93567.1"/>
    <property type="molecule type" value="Genomic_DNA"/>
</dbReference>